<dbReference type="InterPro" id="IPR000182">
    <property type="entry name" value="GNAT_dom"/>
</dbReference>
<name>R4X1B7_9BURK</name>
<gene>
    <name evidence="4" type="ORF">BRPE64_BCDS13850</name>
</gene>
<dbReference type="PATRIC" id="fig|758793.3.peg.4292"/>
<evidence type="ECO:0000313" key="4">
    <source>
        <dbReference type="EMBL" id="BAN26046.1"/>
    </source>
</evidence>
<dbReference type="InterPro" id="IPR050832">
    <property type="entry name" value="Bact_Acetyltransf"/>
</dbReference>
<keyword evidence="5" id="KW-1185">Reference proteome</keyword>
<dbReference type="InterPro" id="IPR016181">
    <property type="entry name" value="Acyl_CoA_acyltransferase"/>
</dbReference>
<proteinExistence type="predicted"/>
<dbReference type="SUPFAM" id="SSF55729">
    <property type="entry name" value="Acyl-CoA N-acyltransferases (Nat)"/>
    <property type="match status" value="1"/>
</dbReference>
<dbReference type="OrthoDB" id="8595358at2"/>
<evidence type="ECO:0000313" key="5">
    <source>
        <dbReference type="Proteomes" id="UP000013966"/>
    </source>
</evidence>
<dbReference type="Proteomes" id="UP000013966">
    <property type="component" value="Chromosome 2"/>
</dbReference>
<dbReference type="EMBL" id="AP013059">
    <property type="protein sequence ID" value="BAN26046.1"/>
    <property type="molecule type" value="Genomic_DNA"/>
</dbReference>
<sequence length="176" mass="19750">MTADYLRNALTVRLARPDDAAGIARIHVRAWQAAYRSIFPAAYLDSLSIPKRRALWAELIARGMPRVMLAQRNDVIQGFIAWGASRDNDKGQADAEIEVIYIDPSQWRRGVGRMLIDEAINAAASEGYREVTLWALEENVQGLRFYKALGFALDGVFRTERVGGCEVCETRLHLAI</sequence>
<dbReference type="Pfam" id="PF00583">
    <property type="entry name" value="Acetyltransf_1"/>
    <property type="match status" value="1"/>
</dbReference>
<keyword evidence="2" id="KW-0012">Acyltransferase</keyword>
<protein>
    <submittedName>
        <fullName evidence="4">GCN5-related N-acetyltransferase</fullName>
    </submittedName>
</protein>
<dbReference type="STRING" id="758793.BRPE64_BCDS13850"/>
<dbReference type="HOGENOM" id="CLU_013985_18_2_4"/>
<dbReference type="AlphaFoldDB" id="R4X1B7"/>
<dbReference type="Gene3D" id="3.40.630.30">
    <property type="match status" value="1"/>
</dbReference>
<evidence type="ECO:0000256" key="1">
    <source>
        <dbReference type="ARBA" id="ARBA00022679"/>
    </source>
</evidence>
<accession>R4X1B7</accession>
<reference evidence="4 5" key="1">
    <citation type="journal article" date="2013" name="Genome Announc.">
        <title>Complete Genome Sequence of Burkholderia sp. Strain RPE64, Bacterial Symbiont of the Bean Bug Riptortus pedestris.</title>
        <authorList>
            <person name="Shibata T.F."/>
            <person name="Maeda T."/>
            <person name="Nikoh N."/>
            <person name="Yamaguchi K."/>
            <person name="Oshima K."/>
            <person name="Hattori M."/>
            <person name="Nishiyama T."/>
            <person name="Hasebe M."/>
            <person name="Fukatsu T."/>
            <person name="Kikuchi Y."/>
            <person name="Shigenobu S."/>
        </authorList>
    </citation>
    <scope>NUCLEOTIDE SEQUENCE [LARGE SCALE GENOMIC DNA]</scope>
</reference>
<evidence type="ECO:0000259" key="3">
    <source>
        <dbReference type="PROSITE" id="PS51186"/>
    </source>
</evidence>
<dbReference type="PANTHER" id="PTHR43877">
    <property type="entry name" value="AMINOALKYLPHOSPHONATE N-ACETYLTRANSFERASE-RELATED-RELATED"/>
    <property type="match status" value="1"/>
</dbReference>
<dbReference type="KEGG" id="buo:BRPE64_BCDS13850"/>
<organism evidence="4 5">
    <name type="scientific">Caballeronia insecticola</name>
    <dbReference type="NCBI Taxonomy" id="758793"/>
    <lineage>
        <taxon>Bacteria</taxon>
        <taxon>Pseudomonadati</taxon>
        <taxon>Pseudomonadota</taxon>
        <taxon>Betaproteobacteria</taxon>
        <taxon>Burkholderiales</taxon>
        <taxon>Burkholderiaceae</taxon>
        <taxon>Caballeronia</taxon>
    </lineage>
</organism>
<dbReference type="CDD" id="cd04301">
    <property type="entry name" value="NAT_SF"/>
    <property type="match status" value="1"/>
</dbReference>
<feature type="domain" description="N-acetyltransferase" evidence="3">
    <location>
        <begin position="10"/>
        <end position="176"/>
    </location>
</feature>
<evidence type="ECO:0000256" key="2">
    <source>
        <dbReference type="ARBA" id="ARBA00023315"/>
    </source>
</evidence>
<keyword evidence="1 4" id="KW-0808">Transferase</keyword>
<dbReference type="PROSITE" id="PS51186">
    <property type="entry name" value="GNAT"/>
    <property type="match status" value="1"/>
</dbReference>
<reference evidence="4 5" key="2">
    <citation type="journal article" date="2018" name="Int. J. Syst. Evol. Microbiol.">
        <title>Burkholderia insecticola sp. nov., a gut symbiotic bacterium of the bean bug Riptortus pedestris.</title>
        <authorList>
            <person name="Takeshita K."/>
            <person name="Tamaki H."/>
            <person name="Ohbayashi T."/>
            <person name="Meng X.-Y."/>
            <person name="Sone T."/>
            <person name="Mitani Y."/>
            <person name="Peeters C."/>
            <person name="Kikuchi Y."/>
            <person name="Vandamme P."/>
        </authorList>
    </citation>
    <scope>NUCLEOTIDE SEQUENCE [LARGE SCALE GENOMIC DNA]</scope>
    <source>
        <strain evidence="4">RPE64</strain>
    </source>
</reference>
<dbReference type="GO" id="GO:0016747">
    <property type="term" value="F:acyltransferase activity, transferring groups other than amino-acyl groups"/>
    <property type="evidence" value="ECO:0007669"/>
    <property type="project" value="InterPro"/>
</dbReference>
<dbReference type="RefSeq" id="WP_016355470.1">
    <property type="nucleotide sequence ID" value="NC_021294.1"/>
</dbReference>